<evidence type="ECO:0000313" key="2">
    <source>
        <dbReference type="Proteomes" id="UP000798662"/>
    </source>
</evidence>
<protein>
    <submittedName>
        <fullName evidence="1">Uncharacterized protein</fullName>
    </submittedName>
</protein>
<proteinExistence type="predicted"/>
<sequence length="327" mass="35380">MWQYGPEEICPTQNFSCVSIDERRQAHGQSETDVRGCAALFWSTLRLASCVSTLGVPTASVFSRHLLPALLVDAMNCTWRRRRLLSPSLVAILTVGVVAAITAARRVAAVEQPAGKADPHSGEFDYYREWGNKHLAPDHAPDGNDAGAKAVYDEYESFVEGVESVMGDQRAAASKRDVVDLGQSLHLLDTKFEHLKESLYEQMVTAAARRGSKGKGAAVAEGQALARKVKSKYTNVRTIARDVLDLMASNAQAVEHVSETMTGLEKVVGELQKNLEQHHKEVTELALAHGYACFIFARGAVSGPKVNVGAAVGRYAIVDQDLFSAAG</sequence>
<dbReference type="EMBL" id="CM020620">
    <property type="protein sequence ID" value="KAK1867863.1"/>
    <property type="molecule type" value="Genomic_DNA"/>
</dbReference>
<comment type="caution">
    <text evidence="1">The sequence shown here is derived from an EMBL/GenBank/DDBJ whole genome shotgun (WGS) entry which is preliminary data.</text>
</comment>
<dbReference type="Proteomes" id="UP000798662">
    <property type="component" value="Chromosome 3"/>
</dbReference>
<gene>
    <name evidence="1" type="ORF">I4F81_010360</name>
</gene>
<keyword evidence="2" id="KW-1185">Reference proteome</keyword>
<organism evidence="1 2">
    <name type="scientific">Pyropia yezoensis</name>
    <name type="common">Susabi-nori</name>
    <name type="synonym">Porphyra yezoensis</name>
    <dbReference type="NCBI Taxonomy" id="2788"/>
    <lineage>
        <taxon>Eukaryota</taxon>
        <taxon>Rhodophyta</taxon>
        <taxon>Bangiophyceae</taxon>
        <taxon>Bangiales</taxon>
        <taxon>Bangiaceae</taxon>
        <taxon>Pyropia</taxon>
    </lineage>
</organism>
<name>A0ACC3CCP3_PYRYE</name>
<evidence type="ECO:0000313" key="1">
    <source>
        <dbReference type="EMBL" id="KAK1867863.1"/>
    </source>
</evidence>
<reference evidence="1" key="1">
    <citation type="submission" date="2019-11" db="EMBL/GenBank/DDBJ databases">
        <title>Nori genome reveals adaptations in red seaweeds to the harsh intertidal environment.</title>
        <authorList>
            <person name="Wang D."/>
            <person name="Mao Y."/>
        </authorList>
    </citation>
    <scope>NUCLEOTIDE SEQUENCE</scope>
    <source>
        <tissue evidence="1">Gametophyte</tissue>
    </source>
</reference>
<accession>A0ACC3CCP3</accession>